<dbReference type="PANTHER" id="PTHR30543">
    <property type="entry name" value="CHROMATE REDUCTASE"/>
    <property type="match status" value="1"/>
</dbReference>
<dbReference type="InterPro" id="IPR029039">
    <property type="entry name" value="Flavoprotein-like_sf"/>
</dbReference>
<dbReference type="Pfam" id="PF03358">
    <property type="entry name" value="FMN_red"/>
    <property type="match status" value="1"/>
</dbReference>
<proteinExistence type="predicted"/>
<keyword evidence="2" id="KW-0560">Oxidoreductase</keyword>
<feature type="domain" description="NADPH-dependent FMN reductase-like" evidence="1">
    <location>
        <begin position="4"/>
        <end position="139"/>
    </location>
</feature>
<keyword evidence="2" id="KW-0689">Ribosomal protein</keyword>
<dbReference type="GO" id="GO:0016491">
    <property type="term" value="F:oxidoreductase activity"/>
    <property type="evidence" value="ECO:0007669"/>
    <property type="project" value="UniProtKB-KW"/>
</dbReference>
<keyword evidence="2" id="KW-0687">Ribonucleoprotein</keyword>
<evidence type="ECO:0000313" key="2">
    <source>
        <dbReference type="EMBL" id="MDN4476910.1"/>
    </source>
</evidence>
<gene>
    <name evidence="2" type="ORF">QQX09_13710</name>
</gene>
<comment type="caution">
    <text evidence="2">The sequence shown here is derived from an EMBL/GenBank/DDBJ whole genome shotgun (WGS) entry which is preliminary data.</text>
</comment>
<dbReference type="EC" id="1.-.-.-" evidence="2"/>
<dbReference type="GO" id="GO:0005840">
    <property type="term" value="C:ribosome"/>
    <property type="evidence" value="ECO:0007669"/>
    <property type="project" value="UniProtKB-KW"/>
</dbReference>
<reference evidence="2" key="1">
    <citation type="submission" date="2023-06" db="EMBL/GenBank/DDBJ databases">
        <title>Sysu t00192.</title>
        <authorList>
            <person name="Gao L."/>
            <person name="Fang B.-Z."/>
            <person name="Li W.-J."/>
        </authorList>
    </citation>
    <scope>NUCLEOTIDE SEQUENCE</scope>
    <source>
        <strain evidence="2">SYSU T00192</strain>
    </source>
</reference>
<dbReference type="PANTHER" id="PTHR30543:SF21">
    <property type="entry name" value="NAD(P)H-DEPENDENT FMN REDUCTASE LOT6"/>
    <property type="match status" value="1"/>
</dbReference>
<evidence type="ECO:0000313" key="3">
    <source>
        <dbReference type="Proteomes" id="UP001172728"/>
    </source>
</evidence>
<evidence type="ECO:0000259" key="1">
    <source>
        <dbReference type="Pfam" id="PF03358"/>
    </source>
</evidence>
<dbReference type="Proteomes" id="UP001172728">
    <property type="component" value="Unassembled WGS sequence"/>
</dbReference>
<organism evidence="2 3">
    <name type="scientific">Demequina litoralis</name>
    <dbReference type="NCBI Taxonomy" id="3051660"/>
    <lineage>
        <taxon>Bacteria</taxon>
        <taxon>Bacillati</taxon>
        <taxon>Actinomycetota</taxon>
        <taxon>Actinomycetes</taxon>
        <taxon>Micrococcales</taxon>
        <taxon>Demequinaceae</taxon>
        <taxon>Demequina</taxon>
    </lineage>
</organism>
<dbReference type="InterPro" id="IPR005025">
    <property type="entry name" value="FMN_Rdtase-like_dom"/>
</dbReference>
<dbReference type="EMBL" id="JAUHPW010000013">
    <property type="protein sequence ID" value="MDN4476910.1"/>
    <property type="molecule type" value="Genomic_DNA"/>
</dbReference>
<protein>
    <submittedName>
        <fullName evidence="2">NADPH-dependent FMN reductase</fullName>
        <ecNumber evidence="2">1.-.-.-</ecNumber>
    </submittedName>
</protein>
<accession>A0ABT8GCP7</accession>
<name>A0ABT8GCP7_9MICO</name>
<sequence length="248" mass="25471">MPVIGLLLGHLPQARTTRLLSSLLHAAAPAGTRLVELTPNDLPLHAPYSDAPLPHAGLEWKRQIDAVDGLLVITPTHERSIPGVLKHALDWASCSPSSLEDKPVVIAGAAAPRVGSFMAIVHLRSVLADAGALVMGQPERTLTVQSSDFSAHGRCHSAELDAQAHALLGAAAGYVAHVMRAGGSGPLPTVPSDPVRAVRAERAAAPVSPAGGIPAFVDTVATTDPLVQTGDPLYATLRTDSTTGAPAA</sequence>
<dbReference type="InterPro" id="IPR050712">
    <property type="entry name" value="NAD(P)H-dep_reductase"/>
</dbReference>
<dbReference type="Gene3D" id="3.40.50.360">
    <property type="match status" value="1"/>
</dbReference>
<keyword evidence="3" id="KW-1185">Reference proteome</keyword>
<dbReference type="RefSeq" id="WP_301135776.1">
    <property type="nucleotide sequence ID" value="NZ_JAUHPW010000013.1"/>
</dbReference>
<dbReference type="SUPFAM" id="SSF52218">
    <property type="entry name" value="Flavoproteins"/>
    <property type="match status" value="1"/>
</dbReference>